<evidence type="ECO:0000256" key="1">
    <source>
        <dbReference type="ARBA" id="ARBA00007123"/>
    </source>
</evidence>
<evidence type="ECO:0000256" key="2">
    <source>
        <dbReference type="ARBA" id="ARBA00012418"/>
    </source>
</evidence>
<dbReference type="Gene3D" id="1.10.150.20">
    <property type="entry name" value="5' to 3' exonuclease, C-terminal subdomain"/>
    <property type="match status" value="1"/>
</dbReference>
<dbReference type="Pfam" id="PF01193">
    <property type="entry name" value="RNA_pol_L"/>
    <property type="match status" value="1"/>
</dbReference>
<keyword evidence="7 11" id="KW-0804">Transcription</keyword>
<dbReference type="GO" id="GO:0046983">
    <property type="term" value="F:protein dimerization activity"/>
    <property type="evidence" value="ECO:0007669"/>
    <property type="project" value="InterPro"/>
</dbReference>
<evidence type="ECO:0000313" key="13">
    <source>
        <dbReference type="EMBL" id="BAH70061.1"/>
    </source>
</evidence>
<sequence length="339" mass="38265">MIMEKMTKLEYQKVTKLNNSTSNVTAFTLQPLERGMGQTLGVALRRILLSNITSLALFAIKIEDVNHEFQVVDGCVEDVATIIMNLRKVKFQYNPEFVKDDEIIKVTLKADQPGEVTSRLLEVNNSSIEILNKSLEIAHLSANGKHKLNIELYLRPGRGFISNEENKKLLNNSSITTRMESKIKNGIFIATDSNFSPIEKVNYTVEELNSSSNKIEERLTFSFQTDGTVDPKSALQQACEILVGHFKLIGNVDEMKVNVFAEESEQTQETNDNDVDINSLNLSVRSLNALKRIGKTKISQVAEMSLEELEQVKNLGRKSLDEIQQRLKEYGYELSKGEE</sequence>
<gene>
    <name evidence="11" type="primary">rpoA</name>
    <name evidence="13" type="ordered locus">MBIO_0796</name>
</gene>
<dbReference type="eggNOG" id="COG0202">
    <property type="taxonomic scope" value="Bacteria"/>
</dbReference>
<keyword evidence="4 11" id="KW-0240">DNA-directed RNA polymerase</keyword>
<dbReference type="NCBIfam" id="NF003519">
    <property type="entry name" value="PRK05182.2-5"/>
    <property type="match status" value="1"/>
</dbReference>
<keyword evidence="14" id="KW-1185">Reference proteome</keyword>
<dbReference type="GO" id="GO:0003677">
    <property type="term" value="F:DNA binding"/>
    <property type="evidence" value="ECO:0007669"/>
    <property type="project" value="UniProtKB-UniRule"/>
</dbReference>
<dbReference type="EC" id="2.7.7.6" evidence="2 11"/>
<keyword evidence="5 11" id="KW-0808">Transferase</keyword>
<organism evidence="13 14">
    <name type="scientific">Mycoplasmopsis fermentans (strain ATCC 19989 / NBRC 14854 / NCTC 10117 / PG18)</name>
    <name type="common">Mycoplasma fermentans</name>
    <dbReference type="NCBI Taxonomy" id="496833"/>
    <lineage>
        <taxon>Bacteria</taxon>
        <taxon>Bacillati</taxon>
        <taxon>Mycoplasmatota</taxon>
        <taxon>Mycoplasmoidales</taxon>
        <taxon>Metamycoplasmataceae</taxon>
        <taxon>Mycoplasmopsis</taxon>
    </lineage>
</organism>
<comment type="similarity">
    <text evidence="1 11">Belongs to the RNA polymerase alpha chain family.</text>
</comment>
<comment type="function">
    <text evidence="11">DNA-dependent RNA polymerase catalyzes the transcription of DNA into RNA using the four ribonucleoside triphosphates as substrates.</text>
</comment>
<comment type="catalytic activity">
    <reaction evidence="10 11">
        <text>RNA(n) + a ribonucleoside 5'-triphosphate = RNA(n+1) + diphosphate</text>
        <dbReference type="Rhea" id="RHEA:21248"/>
        <dbReference type="Rhea" id="RHEA-COMP:14527"/>
        <dbReference type="Rhea" id="RHEA-COMP:17342"/>
        <dbReference type="ChEBI" id="CHEBI:33019"/>
        <dbReference type="ChEBI" id="CHEBI:61557"/>
        <dbReference type="ChEBI" id="CHEBI:140395"/>
        <dbReference type="EC" id="2.7.7.6"/>
    </reaction>
</comment>
<evidence type="ECO:0000313" key="14">
    <source>
        <dbReference type="Proteomes" id="UP000006810"/>
    </source>
</evidence>
<evidence type="ECO:0000256" key="11">
    <source>
        <dbReference type="HAMAP-Rule" id="MF_00059"/>
    </source>
</evidence>
<dbReference type="HAMAP" id="MF_00059">
    <property type="entry name" value="RNApol_bact_RpoA"/>
    <property type="match status" value="1"/>
</dbReference>
<evidence type="ECO:0000256" key="4">
    <source>
        <dbReference type="ARBA" id="ARBA00022478"/>
    </source>
</evidence>
<evidence type="ECO:0000256" key="9">
    <source>
        <dbReference type="ARBA" id="ARBA00033070"/>
    </source>
</evidence>
<dbReference type="InterPro" id="IPR011262">
    <property type="entry name" value="DNA-dir_RNA_pol_insert"/>
</dbReference>
<dbReference type="PATRIC" id="fig|496833.3.peg.390"/>
<evidence type="ECO:0000256" key="8">
    <source>
        <dbReference type="ARBA" id="ARBA00032524"/>
    </source>
</evidence>
<dbReference type="GO" id="GO:0006351">
    <property type="term" value="P:DNA-templated transcription"/>
    <property type="evidence" value="ECO:0007669"/>
    <property type="project" value="UniProtKB-UniRule"/>
</dbReference>
<dbReference type="SUPFAM" id="SSF55257">
    <property type="entry name" value="RBP11-like subunits of RNA polymerase"/>
    <property type="match status" value="1"/>
</dbReference>
<dbReference type="CDD" id="cd06928">
    <property type="entry name" value="RNAP_alpha_NTD"/>
    <property type="match status" value="1"/>
</dbReference>
<dbReference type="Pfam" id="PF03118">
    <property type="entry name" value="RNA_pol_A_CTD"/>
    <property type="match status" value="1"/>
</dbReference>
<name>C4XFY9_MYCFP</name>
<keyword evidence="6 11" id="KW-0548">Nucleotidyltransferase</keyword>
<evidence type="ECO:0000256" key="6">
    <source>
        <dbReference type="ARBA" id="ARBA00022695"/>
    </source>
</evidence>
<dbReference type="Proteomes" id="UP000006810">
    <property type="component" value="Chromosome"/>
</dbReference>
<dbReference type="EMBL" id="AP009608">
    <property type="protein sequence ID" value="BAH70061.1"/>
    <property type="molecule type" value="Genomic_DNA"/>
</dbReference>
<dbReference type="Pfam" id="PF01000">
    <property type="entry name" value="RNA_pol_A_bac"/>
    <property type="match status" value="1"/>
</dbReference>
<dbReference type="GO" id="GO:0005737">
    <property type="term" value="C:cytoplasm"/>
    <property type="evidence" value="ECO:0007669"/>
    <property type="project" value="UniProtKB-ARBA"/>
</dbReference>
<dbReference type="AlphaFoldDB" id="C4XFY9"/>
<dbReference type="NCBIfam" id="TIGR02027">
    <property type="entry name" value="rpoA"/>
    <property type="match status" value="1"/>
</dbReference>
<dbReference type="SUPFAM" id="SSF47789">
    <property type="entry name" value="C-terminal domain of RNA polymerase alpha subunit"/>
    <property type="match status" value="1"/>
</dbReference>
<dbReference type="GO" id="GO:0000428">
    <property type="term" value="C:DNA-directed RNA polymerase complex"/>
    <property type="evidence" value="ECO:0007669"/>
    <property type="project" value="UniProtKB-KW"/>
</dbReference>
<evidence type="ECO:0000256" key="10">
    <source>
        <dbReference type="ARBA" id="ARBA00048552"/>
    </source>
</evidence>
<dbReference type="SUPFAM" id="SSF56553">
    <property type="entry name" value="Insert subdomain of RNA polymerase alpha subunit"/>
    <property type="match status" value="1"/>
</dbReference>
<dbReference type="GO" id="GO:0003899">
    <property type="term" value="F:DNA-directed RNA polymerase activity"/>
    <property type="evidence" value="ECO:0007669"/>
    <property type="project" value="UniProtKB-UniRule"/>
</dbReference>
<evidence type="ECO:0000256" key="5">
    <source>
        <dbReference type="ARBA" id="ARBA00022679"/>
    </source>
</evidence>
<reference evidence="13 14" key="1">
    <citation type="journal article" date="2009" name="Curr. Microbiol.">
        <title>Molecular cloning and expression of a novel cholinephosphotransferase involved in glycoglycerophospholipid biosynthesis of Mycoplasma fermentans.</title>
        <authorList>
            <person name="Ishida N."/>
            <person name="Irikura D."/>
            <person name="Matsuda K."/>
            <person name="Sato S."/>
            <person name="Asano K."/>
        </authorList>
    </citation>
    <scope>NUCLEOTIDE SEQUENCE [LARGE SCALE GENOMIC DNA]</scope>
    <source>
        <strain evidence="14">ATCC 19989 / NBRC 14854 / NCTC 10117 / PG18</strain>
    </source>
</reference>
<dbReference type="InterPro" id="IPR011773">
    <property type="entry name" value="DNA-dir_RpoA"/>
</dbReference>
<dbReference type="KEGG" id="mfp:MBIO_0796"/>
<accession>C4XFY9</accession>
<protein>
    <recommendedName>
        <fullName evidence="3 11">DNA-directed RNA polymerase subunit alpha</fullName>
        <shortName evidence="11">RNAP subunit alpha</shortName>
        <ecNumber evidence="2 11">2.7.7.6</ecNumber>
    </recommendedName>
    <alternativeName>
        <fullName evidence="9 11">RNA polymerase subunit alpha</fullName>
    </alternativeName>
    <alternativeName>
        <fullName evidence="8 11">Transcriptase subunit alpha</fullName>
    </alternativeName>
</protein>
<proteinExistence type="inferred from homology"/>
<comment type="subunit">
    <text evidence="11">Homodimer. The RNAP catalytic core consists of 2 alpha, 1 beta, 1 beta' and 1 omega subunit. When a sigma factor is associated with the core the holoenzyme is formed, which can initiate transcription.</text>
</comment>
<feature type="region of interest" description="Alpha N-terminal domain (alpha-NTD)" evidence="11">
    <location>
        <begin position="1"/>
        <end position="254"/>
    </location>
</feature>
<dbReference type="InterPro" id="IPR036643">
    <property type="entry name" value="RNApol_insert_sf"/>
</dbReference>
<feature type="region of interest" description="Alpha C-terminal domain (alpha-CTD)" evidence="11">
    <location>
        <begin position="273"/>
        <end position="339"/>
    </location>
</feature>
<dbReference type="Gene3D" id="3.30.1360.10">
    <property type="entry name" value="RNA polymerase, RBP11-like subunit"/>
    <property type="match status" value="1"/>
</dbReference>
<dbReference type="SMART" id="SM00662">
    <property type="entry name" value="RPOLD"/>
    <property type="match status" value="1"/>
</dbReference>
<dbReference type="InterPro" id="IPR036603">
    <property type="entry name" value="RBP11-like"/>
</dbReference>
<comment type="domain">
    <text evidence="11">The N-terminal domain is essential for RNAP assembly and basal transcription, whereas the C-terminal domain is involved in interaction with transcriptional regulators and with upstream promoter elements.</text>
</comment>
<dbReference type="InterPro" id="IPR011260">
    <property type="entry name" value="RNAP_asu_C"/>
</dbReference>
<dbReference type="HOGENOM" id="CLU_053084_0_1_14"/>
<dbReference type="InterPro" id="IPR011263">
    <property type="entry name" value="DNA-dir_RNA_pol_RpoA/D/Rpb3"/>
</dbReference>
<evidence type="ECO:0000256" key="7">
    <source>
        <dbReference type="ARBA" id="ARBA00023163"/>
    </source>
</evidence>
<evidence type="ECO:0000256" key="3">
    <source>
        <dbReference type="ARBA" id="ARBA00015972"/>
    </source>
</evidence>
<dbReference type="Gene3D" id="2.170.120.12">
    <property type="entry name" value="DNA-directed RNA polymerase, insert domain"/>
    <property type="match status" value="1"/>
</dbReference>
<feature type="domain" description="DNA-directed RNA polymerase RpoA/D/Rpb3-type" evidence="12">
    <location>
        <begin position="24"/>
        <end position="252"/>
    </location>
</feature>
<evidence type="ECO:0000259" key="12">
    <source>
        <dbReference type="SMART" id="SM00662"/>
    </source>
</evidence>